<evidence type="ECO:0000313" key="2">
    <source>
        <dbReference type="EMBL" id="KAJ7046262.1"/>
    </source>
</evidence>
<keyword evidence="3" id="KW-1185">Reference proteome</keyword>
<feature type="compositionally biased region" description="Low complexity" evidence="1">
    <location>
        <begin position="614"/>
        <end position="629"/>
    </location>
</feature>
<feature type="compositionally biased region" description="Polar residues" evidence="1">
    <location>
        <begin position="640"/>
        <end position="652"/>
    </location>
</feature>
<evidence type="ECO:0000256" key="1">
    <source>
        <dbReference type="SAM" id="MobiDB-lite"/>
    </source>
</evidence>
<protein>
    <submittedName>
        <fullName evidence="2">Uncharacterized protein</fullName>
    </submittedName>
</protein>
<reference evidence="2" key="1">
    <citation type="submission" date="2023-03" db="EMBL/GenBank/DDBJ databases">
        <title>Massive genome expansion in bonnet fungi (Mycena s.s.) driven by repeated elements and novel gene families across ecological guilds.</title>
        <authorList>
            <consortium name="Lawrence Berkeley National Laboratory"/>
            <person name="Harder C.B."/>
            <person name="Miyauchi S."/>
            <person name="Viragh M."/>
            <person name="Kuo A."/>
            <person name="Thoen E."/>
            <person name="Andreopoulos B."/>
            <person name="Lu D."/>
            <person name="Skrede I."/>
            <person name="Drula E."/>
            <person name="Henrissat B."/>
            <person name="Morin E."/>
            <person name="Kohler A."/>
            <person name="Barry K."/>
            <person name="LaButti K."/>
            <person name="Morin E."/>
            <person name="Salamov A."/>
            <person name="Lipzen A."/>
            <person name="Mereny Z."/>
            <person name="Hegedus B."/>
            <person name="Baldrian P."/>
            <person name="Stursova M."/>
            <person name="Weitz H."/>
            <person name="Taylor A."/>
            <person name="Grigoriev I.V."/>
            <person name="Nagy L.G."/>
            <person name="Martin F."/>
            <person name="Kauserud H."/>
        </authorList>
    </citation>
    <scope>NUCLEOTIDE SEQUENCE</scope>
    <source>
        <strain evidence="2">CBHHK200</strain>
    </source>
</reference>
<dbReference type="Proteomes" id="UP001218188">
    <property type="component" value="Unassembled WGS sequence"/>
</dbReference>
<feature type="region of interest" description="Disordered" evidence="1">
    <location>
        <begin position="604"/>
        <end position="673"/>
    </location>
</feature>
<sequence>MHSFSHHVLGALVKFLEERPAALFKAQYISAFNWMNVSVNSVALRGPILGMATLREDDGGNKMCFTLFGVIKSIRTDGTMAIGRPDWHSEGSPGLALMVRYDEQLLALAGALESRDLMGSFADEDGIDDQEIILTARASKQGTIGNVVCVTATLSVEQEIDCDREEHYTLNVEDMTMCGDGRRRRGGIMAQRETEGAEGPVHRPILFYLFGVVSGSTNWWSDDDAFLVVNDVGNVVDGAALIATATLLVRPGEHDELEDYQLTLQKIHVMRVAKYILRELGISTGSASSYPCVSGPISVYLSPSSPTVLATMAGIWPKRLDTLKGTLDFLNRNTTASIANSDYNIDFSPPRSTDTTVYTDIDGAPYNFWVFGQVLSEVESQDGRLTFKLGGGDCENSMEFFGRQLQSLALPVREDDDADTDMSVNMQGEPATDWDRSNLSSGTFIDVEVAEGLGRRARLFVPGGPDACREWDAWYASDFAFKVGDWMLVYATLHRTIDVVYKVIAEQMRKLRLEGPSSYSGSPLLTELGRAGGTIAMGKDADSASEADPVHDAHGGSGAVNEGGEVGVDRVRCAGKASVTNAEAVLRFEVGSASECIESGEGGIDAGVKELQPGDDTTLSSSSSTGELSPMRVPAKRATVRSTEGTRNSTLEQEAGEAPVAREMHGRPWNGTI</sequence>
<accession>A0AAD6TIF8</accession>
<gene>
    <name evidence="2" type="ORF">C8F04DRAFT_1173212</name>
</gene>
<dbReference type="AlphaFoldDB" id="A0AAD6TIF8"/>
<organism evidence="2 3">
    <name type="scientific">Mycena alexandri</name>
    <dbReference type="NCBI Taxonomy" id="1745969"/>
    <lineage>
        <taxon>Eukaryota</taxon>
        <taxon>Fungi</taxon>
        <taxon>Dikarya</taxon>
        <taxon>Basidiomycota</taxon>
        <taxon>Agaricomycotina</taxon>
        <taxon>Agaricomycetes</taxon>
        <taxon>Agaricomycetidae</taxon>
        <taxon>Agaricales</taxon>
        <taxon>Marasmiineae</taxon>
        <taxon>Mycenaceae</taxon>
        <taxon>Mycena</taxon>
    </lineage>
</organism>
<name>A0AAD6TIF8_9AGAR</name>
<comment type="caution">
    <text evidence="2">The sequence shown here is derived from an EMBL/GenBank/DDBJ whole genome shotgun (WGS) entry which is preliminary data.</text>
</comment>
<proteinExistence type="predicted"/>
<evidence type="ECO:0000313" key="3">
    <source>
        <dbReference type="Proteomes" id="UP001218188"/>
    </source>
</evidence>
<dbReference type="EMBL" id="JARJCM010000003">
    <property type="protein sequence ID" value="KAJ7046262.1"/>
    <property type="molecule type" value="Genomic_DNA"/>
</dbReference>
<feature type="region of interest" description="Disordered" evidence="1">
    <location>
        <begin position="537"/>
        <end position="564"/>
    </location>
</feature>